<reference evidence="1" key="1">
    <citation type="submission" date="2018-05" db="EMBL/GenBank/DDBJ databases">
        <title>Draft genome of Mucuna pruriens seed.</title>
        <authorList>
            <person name="Nnadi N.E."/>
            <person name="Vos R."/>
            <person name="Hasami M.H."/>
            <person name="Devisetty U.K."/>
            <person name="Aguiy J.C."/>
        </authorList>
    </citation>
    <scope>NUCLEOTIDE SEQUENCE [LARGE SCALE GENOMIC DNA]</scope>
    <source>
        <strain evidence="1">JCA_2017</strain>
    </source>
</reference>
<evidence type="ECO:0000313" key="1">
    <source>
        <dbReference type="EMBL" id="RDX70725.1"/>
    </source>
</evidence>
<protein>
    <submittedName>
        <fullName evidence="1">Uncharacterized protein</fullName>
    </submittedName>
</protein>
<dbReference type="InterPro" id="IPR038945">
    <property type="entry name" value="MBD13-like"/>
</dbReference>
<gene>
    <name evidence="1" type="ORF">CR513_50001</name>
</gene>
<accession>A0A371EXD7</accession>
<dbReference type="Proteomes" id="UP000257109">
    <property type="component" value="Unassembled WGS sequence"/>
</dbReference>
<dbReference type="STRING" id="157652.A0A371EXD7"/>
<dbReference type="PANTHER" id="PTHR34067">
    <property type="entry name" value="OS04G0193200 PROTEIN"/>
    <property type="match status" value="1"/>
</dbReference>
<dbReference type="EMBL" id="QJKJ01011591">
    <property type="protein sequence ID" value="RDX70725.1"/>
    <property type="molecule type" value="Genomic_DNA"/>
</dbReference>
<name>A0A371EXD7_MUCPR</name>
<dbReference type="PANTHER" id="PTHR34067:SF24">
    <property type="entry name" value="METHYL-CPG-BINDING DOMAIN-CONTAINING PROTEIN 13"/>
    <property type="match status" value="1"/>
</dbReference>
<feature type="non-terminal residue" evidence="1">
    <location>
        <position position="1"/>
    </location>
</feature>
<proteinExistence type="predicted"/>
<dbReference type="AlphaFoldDB" id="A0A371EXD7"/>
<keyword evidence="2" id="KW-1185">Reference proteome</keyword>
<sequence>MGILDVNPVYDGNLFDNNEHTHWTSLRLEALAQNEKQARLTVTEEEHALDFPVPEKWQTPTPVTPATVLDRGIERIEELKFDLNPIRCINETRSIRHRLVGTELTSLVVSEGLDQKDMKFGLVESALVPCCTEKYLTKNSETKHETEKAKNCLPKNKHKKEINLPRRASKRLAGIKVDPVPELQKIKRARLVTINQSCEGKMIKKKVDEHPCCLANGIVKQLDAVEGGSSTINTMDQEYFSFLPLENQDGKLDYSIDFPLAELLADPCTAFAIQTLTGVTFETYYKNSQISCDFINIKHCETLAAVEGQNIGDEKRHFISWMDPCIEFAIKTLIDSGSTIPLDTDSNSENFLQRQFSSSNAQGHCEMSIR</sequence>
<evidence type="ECO:0000313" key="2">
    <source>
        <dbReference type="Proteomes" id="UP000257109"/>
    </source>
</evidence>
<organism evidence="1 2">
    <name type="scientific">Mucuna pruriens</name>
    <name type="common">Velvet bean</name>
    <name type="synonym">Dolichos pruriens</name>
    <dbReference type="NCBI Taxonomy" id="157652"/>
    <lineage>
        <taxon>Eukaryota</taxon>
        <taxon>Viridiplantae</taxon>
        <taxon>Streptophyta</taxon>
        <taxon>Embryophyta</taxon>
        <taxon>Tracheophyta</taxon>
        <taxon>Spermatophyta</taxon>
        <taxon>Magnoliopsida</taxon>
        <taxon>eudicotyledons</taxon>
        <taxon>Gunneridae</taxon>
        <taxon>Pentapetalae</taxon>
        <taxon>rosids</taxon>
        <taxon>fabids</taxon>
        <taxon>Fabales</taxon>
        <taxon>Fabaceae</taxon>
        <taxon>Papilionoideae</taxon>
        <taxon>50 kb inversion clade</taxon>
        <taxon>NPAAA clade</taxon>
        <taxon>indigoferoid/millettioid clade</taxon>
        <taxon>Phaseoleae</taxon>
        <taxon>Mucuna</taxon>
    </lineage>
</organism>
<comment type="caution">
    <text evidence="1">The sequence shown here is derived from an EMBL/GenBank/DDBJ whole genome shotgun (WGS) entry which is preliminary data.</text>
</comment>
<dbReference type="OrthoDB" id="10072024at2759"/>